<dbReference type="Gene3D" id="3.40.50.720">
    <property type="entry name" value="NAD(P)-binding Rossmann-like Domain"/>
    <property type="match status" value="1"/>
</dbReference>
<evidence type="ECO:0000256" key="11">
    <source>
        <dbReference type="ARBA" id="ARBA00022989"/>
    </source>
</evidence>
<comment type="cofactor">
    <cofactor evidence="1">
        <name>NAD(+)</name>
        <dbReference type="ChEBI" id="CHEBI:57540"/>
    </cofactor>
</comment>
<dbReference type="Proteomes" id="UP000829354">
    <property type="component" value="Chromosome IV"/>
</dbReference>
<dbReference type="FunFam" id="3.40.50.720:FF:000150">
    <property type="entry name" value="UDP-glucuronic acid decarboxylase 6"/>
    <property type="match status" value="1"/>
</dbReference>
<name>A0AAE9EYC5_CAEBR</name>
<dbReference type="Pfam" id="PF19040">
    <property type="entry name" value="SGNH"/>
    <property type="match status" value="1"/>
</dbReference>
<dbReference type="PANTHER" id="PTHR43078">
    <property type="entry name" value="UDP-GLUCURONIC ACID DECARBOXYLASE-RELATED"/>
    <property type="match status" value="1"/>
</dbReference>
<keyword evidence="14 19" id="KW-0472">Membrane</keyword>
<proteinExistence type="inferred from homology"/>
<comment type="subcellular location">
    <subcellularLocation>
        <location evidence="3">Cytoplasm</location>
    </subcellularLocation>
    <subcellularLocation>
        <location evidence="2">Golgi apparatus</location>
        <location evidence="2">Golgi stack membrane</location>
        <topology evidence="2">Single-pass type II membrane protein</topology>
    </subcellularLocation>
</comment>
<dbReference type="InterPro" id="IPR044516">
    <property type="entry name" value="UXS-like"/>
</dbReference>
<feature type="domain" description="NAD(P)-binding" evidence="21">
    <location>
        <begin position="604"/>
        <end position="897"/>
    </location>
</feature>
<dbReference type="InterPro" id="IPR016040">
    <property type="entry name" value="NAD(P)-bd_dom"/>
</dbReference>
<evidence type="ECO:0000256" key="2">
    <source>
        <dbReference type="ARBA" id="ARBA00004447"/>
    </source>
</evidence>
<reference evidence="23 24" key="1">
    <citation type="submission" date="2022-04" db="EMBL/GenBank/DDBJ databases">
        <title>Chromosome-level reference genomes for two strains of Caenorhabditis briggsae: an improved platform for comparative genomics.</title>
        <authorList>
            <person name="Stevens L."/>
            <person name="Andersen E."/>
        </authorList>
    </citation>
    <scope>NUCLEOTIDE SEQUENCE [LARGE SCALE GENOMIC DNA]</scope>
    <source>
        <strain evidence="23">VX34</strain>
        <tissue evidence="23">Whole-organism</tissue>
    </source>
</reference>
<dbReference type="GO" id="GO:0016747">
    <property type="term" value="F:acyltransferase activity, transferring groups other than amino-acyl groups"/>
    <property type="evidence" value="ECO:0007669"/>
    <property type="project" value="InterPro"/>
</dbReference>
<keyword evidence="7" id="KW-0963">Cytoplasm</keyword>
<evidence type="ECO:0000259" key="21">
    <source>
        <dbReference type="Pfam" id="PF16363"/>
    </source>
</evidence>
<feature type="transmembrane region" description="Helical" evidence="19">
    <location>
        <begin position="37"/>
        <end position="56"/>
    </location>
</feature>
<sequence length="931" mass="105915">MKNASKPSKRLDLQGIRGLAILVVIAFHFYPEYCPNGYLGVDQFFVLSGFLMCMLLKRAENQSSCQLATIFYSRRFKRILPLYLLIILISMISLFLFFPDTAIETNQGSAIQALLFASNRPKTDDEDYFQALSMAVDVFTHTWSLSVEIQFYFLVPFIFLLATKISEKLQYSYYSIIVVINKDEIMDILDGSERRSFGRLDSVTENMTLDDAARLNIDWSAHDGKLLRVPTCEYETKSQMGWCKHKGLPGNGKYKIVIFGNSWAANHATMIYQECGEKAKVLLQGSAKGCEPLYPTKFSDSQDLTEKCKGNFTYFEERIRQEQPDYAFLLTRFFSIADPSNVSNIQDDPIYKIMKTQMLNFIKNIKYKLYILDALPRHHRKIFDIVPLLKNHTAPEKIDKLMIKPDNFEMARKRHAQLIKDCNLEIPEKCVLGPYLSVSFSILISLHASTYSIHVAANIRMLSPRRVRSHHWFPTMAARGACAALVMIFLLFVLISHTSNKSISSDSVVETRERMSNGLDEEGQGDAPVENNKNAGISDDTVSSLLERIKVLEDELSSMRTRMDDAENREGNNGIPDEMAVPLPTTKSFPSVRYRNEETRKRVLITGGAGFVGSHLVDKLMLDGHEIIALDNYFTGRKKNIEHWIGHPNFEMVHHDVVNPYFVEVDQIYHLASPASPPHYMYNPVKTIKTNTLGTINMLGLAKRVKATVLLASTSEVYGDPEVHPQPETYWGHVNTIGPRACYDEGKRVAESLMVAYNKQENVKIRIARIFNTFGPRMHMNDGRVVSNFIIQALQDKPITIYGNGTQTRSFQYVTDLVDGLIALMNSNYSLPVNIGNPEEHTIGEFATIIRDLVPGSTSEIVNQESQQDDPQQRRPDIRRAAEQIQWRPQVLMKDGLLKTIEYFRAEIDRNKRGGKPPPEPVRHGGLESRR</sequence>
<feature type="domain" description="Acyltransferase 3" evidence="20">
    <location>
        <begin position="12"/>
        <end position="176"/>
    </location>
</feature>
<feature type="transmembrane region" description="Helical" evidence="19">
    <location>
        <begin position="80"/>
        <end position="98"/>
    </location>
</feature>
<comment type="catalytic activity">
    <reaction evidence="16">
        <text>UDP-alpha-D-glucuronate + H(+) = UDP-alpha-D-xylose + CO2</text>
        <dbReference type="Rhea" id="RHEA:23916"/>
        <dbReference type="ChEBI" id="CHEBI:15378"/>
        <dbReference type="ChEBI" id="CHEBI:16526"/>
        <dbReference type="ChEBI" id="CHEBI:57632"/>
        <dbReference type="ChEBI" id="CHEBI:58052"/>
        <dbReference type="EC" id="4.1.1.35"/>
    </reaction>
</comment>
<evidence type="ECO:0000256" key="17">
    <source>
        <dbReference type="SAM" id="Coils"/>
    </source>
</evidence>
<keyword evidence="12" id="KW-0520">NAD</keyword>
<evidence type="ECO:0000256" key="9">
    <source>
        <dbReference type="ARBA" id="ARBA00022793"/>
    </source>
</evidence>
<dbReference type="GO" id="GO:0070403">
    <property type="term" value="F:NAD+ binding"/>
    <property type="evidence" value="ECO:0007669"/>
    <property type="project" value="InterPro"/>
</dbReference>
<evidence type="ECO:0000256" key="1">
    <source>
        <dbReference type="ARBA" id="ARBA00001911"/>
    </source>
</evidence>
<evidence type="ECO:0000259" key="20">
    <source>
        <dbReference type="Pfam" id="PF01757"/>
    </source>
</evidence>
<evidence type="ECO:0000256" key="13">
    <source>
        <dbReference type="ARBA" id="ARBA00023034"/>
    </source>
</evidence>
<gene>
    <name evidence="23" type="ORF">L5515_012355</name>
</gene>
<protein>
    <recommendedName>
        <fullName evidence="6">UDP-glucuronate decarboxylase</fullName>
        <ecNumber evidence="6">4.1.1.35</ecNumber>
    </recommendedName>
</protein>
<dbReference type="GO" id="GO:0032580">
    <property type="term" value="C:Golgi cisterna membrane"/>
    <property type="evidence" value="ECO:0007669"/>
    <property type="project" value="UniProtKB-SubCell"/>
</dbReference>
<feature type="region of interest" description="Disordered" evidence="18">
    <location>
        <begin position="508"/>
        <end position="537"/>
    </location>
</feature>
<dbReference type="PANTHER" id="PTHR43078:SF6">
    <property type="entry name" value="UDP-GLUCURONIC ACID DECARBOXYLASE 1"/>
    <property type="match status" value="1"/>
</dbReference>
<dbReference type="Pfam" id="PF01757">
    <property type="entry name" value="Acyl_transf_3"/>
    <property type="match status" value="1"/>
</dbReference>
<dbReference type="EC" id="4.1.1.35" evidence="6"/>
<evidence type="ECO:0000256" key="6">
    <source>
        <dbReference type="ARBA" id="ARBA00012290"/>
    </source>
</evidence>
<feature type="region of interest" description="Disordered" evidence="18">
    <location>
        <begin position="908"/>
        <end position="931"/>
    </location>
</feature>
<evidence type="ECO:0000256" key="19">
    <source>
        <dbReference type="SAM" id="Phobius"/>
    </source>
</evidence>
<evidence type="ECO:0000256" key="10">
    <source>
        <dbReference type="ARBA" id="ARBA00022968"/>
    </source>
</evidence>
<feature type="domain" description="SGNH" evidence="22">
    <location>
        <begin position="232"/>
        <end position="384"/>
    </location>
</feature>
<feature type="transmembrane region" description="Helical" evidence="19">
    <location>
        <begin position="476"/>
        <end position="495"/>
    </location>
</feature>
<evidence type="ECO:0000259" key="22">
    <source>
        <dbReference type="Pfam" id="PF19040"/>
    </source>
</evidence>
<keyword evidence="9" id="KW-0210">Decarboxylase</keyword>
<evidence type="ECO:0000256" key="12">
    <source>
        <dbReference type="ARBA" id="ARBA00023027"/>
    </source>
</evidence>
<dbReference type="Pfam" id="PF16363">
    <property type="entry name" value="GDP_Man_Dehyd"/>
    <property type="match status" value="1"/>
</dbReference>
<keyword evidence="17" id="KW-0175">Coiled coil</keyword>
<keyword evidence="8 19" id="KW-0812">Transmembrane</keyword>
<evidence type="ECO:0000256" key="16">
    <source>
        <dbReference type="ARBA" id="ARBA00051601"/>
    </source>
</evidence>
<evidence type="ECO:0000256" key="7">
    <source>
        <dbReference type="ARBA" id="ARBA00022490"/>
    </source>
</evidence>
<keyword evidence="24" id="KW-1185">Reference proteome</keyword>
<dbReference type="AlphaFoldDB" id="A0AAE9EYC5"/>
<dbReference type="CDD" id="cd05230">
    <property type="entry name" value="UGD_SDR_e"/>
    <property type="match status" value="1"/>
</dbReference>
<organism evidence="23 24">
    <name type="scientific">Caenorhabditis briggsae</name>
    <dbReference type="NCBI Taxonomy" id="6238"/>
    <lineage>
        <taxon>Eukaryota</taxon>
        <taxon>Metazoa</taxon>
        <taxon>Ecdysozoa</taxon>
        <taxon>Nematoda</taxon>
        <taxon>Chromadorea</taxon>
        <taxon>Rhabditida</taxon>
        <taxon>Rhabditina</taxon>
        <taxon>Rhabditomorpha</taxon>
        <taxon>Rhabditoidea</taxon>
        <taxon>Rhabditidae</taxon>
        <taxon>Peloderinae</taxon>
        <taxon>Caenorhabditis</taxon>
    </lineage>
</organism>
<feature type="compositionally biased region" description="Basic and acidic residues" evidence="18">
    <location>
        <begin position="921"/>
        <end position="931"/>
    </location>
</feature>
<comment type="similarity">
    <text evidence="5">Belongs to the NAD(P)-dependent epimerase/dehydratase family. UDP-glucuronic acid decarboxylase subfamily.</text>
</comment>
<keyword evidence="15" id="KW-0456">Lyase</keyword>
<keyword evidence="10" id="KW-0735">Signal-anchor</keyword>
<feature type="transmembrane region" description="Helical" evidence="19">
    <location>
        <begin position="12"/>
        <end position="31"/>
    </location>
</feature>
<dbReference type="InterPro" id="IPR043968">
    <property type="entry name" value="SGNH"/>
</dbReference>
<dbReference type="EMBL" id="CP092623">
    <property type="protein sequence ID" value="UMM30497.1"/>
    <property type="molecule type" value="Genomic_DNA"/>
</dbReference>
<feature type="coiled-coil region" evidence="17">
    <location>
        <begin position="542"/>
        <end position="569"/>
    </location>
</feature>
<dbReference type="InterPro" id="IPR002656">
    <property type="entry name" value="Acyl_transf_3_dom"/>
</dbReference>
<evidence type="ECO:0000313" key="23">
    <source>
        <dbReference type="EMBL" id="UMM30497.1"/>
    </source>
</evidence>
<evidence type="ECO:0000313" key="24">
    <source>
        <dbReference type="Proteomes" id="UP000829354"/>
    </source>
</evidence>
<dbReference type="Gene3D" id="3.90.25.10">
    <property type="entry name" value="UDP-galactose 4-epimerase, domain 1"/>
    <property type="match status" value="1"/>
</dbReference>
<dbReference type="GO" id="GO:0042732">
    <property type="term" value="P:D-xylose metabolic process"/>
    <property type="evidence" value="ECO:0007669"/>
    <property type="project" value="InterPro"/>
</dbReference>
<evidence type="ECO:0000256" key="8">
    <source>
        <dbReference type="ARBA" id="ARBA00022692"/>
    </source>
</evidence>
<evidence type="ECO:0000256" key="18">
    <source>
        <dbReference type="SAM" id="MobiDB-lite"/>
    </source>
</evidence>
<dbReference type="SUPFAM" id="SSF51735">
    <property type="entry name" value="NAD(P)-binding Rossmann-fold domains"/>
    <property type="match status" value="1"/>
</dbReference>
<keyword evidence="11 19" id="KW-1133">Transmembrane helix</keyword>
<evidence type="ECO:0000256" key="14">
    <source>
        <dbReference type="ARBA" id="ARBA00023136"/>
    </source>
</evidence>
<evidence type="ECO:0000256" key="4">
    <source>
        <dbReference type="ARBA" id="ARBA00005100"/>
    </source>
</evidence>
<accession>A0AAE9EYC5</accession>
<keyword evidence="13" id="KW-0333">Golgi apparatus</keyword>
<dbReference type="GO" id="GO:0048040">
    <property type="term" value="F:UDP-glucuronate decarboxylase activity"/>
    <property type="evidence" value="ECO:0007669"/>
    <property type="project" value="UniProtKB-EC"/>
</dbReference>
<evidence type="ECO:0000256" key="5">
    <source>
        <dbReference type="ARBA" id="ARBA00007505"/>
    </source>
</evidence>
<evidence type="ECO:0000256" key="3">
    <source>
        <dbReference type="ARBA" id="ARBA00004496"/>
    </source>
</evidence>
<comment type="pathway">
    <text evidence="4">Nucleotide-sugar biosynthesis; UDP-alpha-D-xylose biosynthesis; UDP-alpha-D-xylose from UDP-alpha-D-glucuronate: step 1/1.</text>
</comment>
<evidence type="ECO:0000256" key="15">
    <source>
        <dbReference type="ARBA" id="ARBA00023239"/>
    </source>
</evidence>
<dbReference type="InterPro" id="IPR036291">
    <property type="entry name" value="NAD(P)-bd_dom_sf"/>
</dbReference>